<dbReference type="PANTHER" id="PTHR43133">
    <property type="entry name" value="RNA POLYMERASE ECF-TYPE SIGMA FACTO"/>
    <property type="match status" value="1"/>
</dbReference>
<evidence type="ECO:0000256" key="1">
    <source>
        <dbReference type="ARBA" id="ARBA00010641"/>
    </source>
</evidence>
<evidence type="ECO:0000256" key="2">
    <source>
        <dbReference type="ARBA" id="ARBA00023015"/>
    </source>
</evidence>
<dbReference type="InterPro" id="IPR013325">
    <property type="entry name" value="RNA_pol_sigma_r2"/>
</dbReference>
<dbReference type="Pfam" id="PF04542">
    <property type="entry name" value="Sigma70_r2"/>
    <property type="match status" value="1"/>
</dbReference>
<dbReference type="OrthoDB" id="9796555at2"/>
<dbReference type="SUPFAM" id="SSF88659">
    <property type="entry name" value="Sigma3 and sigma4 domains of RNA polymerase sigma factors"/>
    <property type="match status" value="1"/>
</dbReference>
<evidence type="ECO:0000259" key="5">
    <source>
        <dbReference type="Pfam" id="PF04542"/>
    </source>
</evidence>
<accession>A0A1J5NBN0</accession>
<dbReference type="Pfam" id="PF08281">
    <property type="entry name" value="Sigma70_r4_2"/>
    <property type="match status" value="1"/>
</dbReference>
<dbReference type="GO" id="GO:0006352">
    <property type="term" value="P:DNA-templated transcription initiation"/>
    <property type="evidence" value="ECO:0007669"/>
    <property type="project" value="InterPro"/>
</dbReference>
<organism evidence="7 8">
    <name type="scientific">Pseudodesulfovibrio hydrargyri</name>
    <dbReference type="NCBI Taxonomy" id="2125990"/>
    <lineage>
        <taxon>Bacteria</taxon>
        <taxon>Pseudomonadati</taxon>
        <taxon>Thermodesulfobacteriota</taxon>
        <taxon>Desulfovibrionia</taxon>
        <taxon>Desulfovibrionales</taxon>
        <taxon>Desulfovibrionaceae</taxon>
    </lineage>
</organism>
<dbReference type="EMBL" id="LKAQ01000004">
    <property type="protein sequence ID" value="OIQ49137.1"/>
    <property type="molecule type" value="Genomic_DNA"/>
</dbReference>
<dbReference type="RefSeq" id="WP_071544683.1">
    <property type="nucleotide sequence ID" value="NZ_LKAQ01000004.1"/>
</dbReference>
<dbReference type="AlphaFoldDB" id="A0A1J5NBN0"/>
<dbReference type="InterPro" id="IPR013249">
    <property type="entry name" value="RNA_pol_sigma70_r4_t2"/>
</dbReference>
<feature type="domain" description="RNA polymerase sigma-70 region 2" evidence="5">
    <location>
        <begin position="26"/>
        <end position="90"/>
    </location>
</feature>
<keyword evidence="8" id="KW-1185">Reference proteome</keyword>
<comment type="similarity">
    <text evidence="1">Belongs to the sigma-70 factor family. ECF subfamily.</text>
</comment>
<dbReference type="SUPFAM" id="SSF88946">
    <property type="entry name" value="Sigma2 domain of RNA polymerase sigma factors"/>
    <property type="match status" value="1"/>
</dbReference>
<evidence type="ECO:0000256" key="3">
    <source>
        <dbReference type="ARBA" id="ARBA00023082"/>
    </source>
</evidence>
<evidence type="ECO:0000259" key="6">
    <source>
        <dbReference type="Pfam" id="PF08281"/>
    </source>
</evidence>
<sequence>MPVHLDDAEVIERILDGDRDAFALLLKRHESHVSRLVAAHVPADQAAEVAHEAFIRAYKGLPGYRPVKPFRNWLTTVTLRCCKDYWRRTYRSREAPVCDLSEDGQRWLDTALAAASAEEFETLARRRELGEILAAVLDMLSPLDRMVMTLSYLEERSTKETAEMLGLSVPNVKVRAFRAKRKLKGFLKRYGIQGEEHEA</sequence>
<dbReference type="InterPro" id="IPR039425">
    <property type="entry name" value="RNA_pol_sigma-70-like"/>
</dbReference>
<dbReference type="PANTHER" id="PTHR43133:SF51">
    <property type="entry name" value="RNA POLYMERASE SIGMA FACTOR"/>
    <property type="match status" value="1"/>
</dbReference>
<comment type="caution">
    <text evidence="7">The sequence shown here is derived from an EMBL/GenBank/DDBJ whole genome shotgun (WGS) entry which is preliminary data.</text>
</comment>
<feature type="domain" description="RNA polymerase sigma factor 70 region 4 type 2" evidence="6">
    <location>
        <begin position="132"/>
        <end position="183"/>
    </location>
</feature>
<protein>
    <submittedName>
        <fullName evidence="7">ECF RNA polymerase sigma-E factor</fullName>
    </submittedName>
</protein>
<keyword evidence="3" id="KW-0731">Sigma factor</keyword>
<gene>
    <name evidence="7" type="primary">rpoE</name>
    <name evidence="7" type="ORF">BerOc1_01060</name>
</gene>
<name>A0A1J5NBN0_9BACT</name>
<dbReference type="InterPro" id="IPR036388">
    <property type="entry name" value="WH-like_DNA-bd_sf"/>
</dbReference>
<evidence type="ECO:0000313" key="7">
    <source>
        <dbReference type="EMBL" id="OIQ49137.1"/>
    </source>
</evidence>
<dbReference type="InterPro" id="IPR007627">
    <property type="entry name" value="RNA_pol_sigma70_r2"/>
</dbReference>
<dbReference type="Proteomes" id="UP000181901">
    <property type="component" value="Unassembled WGS sequence"/>
</dbReference>
<keyword evidence="4" id="KW-0804">Transcription</keyword>
<evidence type="ECO:0000256" key="4">
    <source>
        <dbReference type="ARBA" id="ARBA00023163"/>
    </source>
</evidence>
<dbReference type="CDD" id="cd06171">
    <property type="entry name" value="Sigma70_r4"/>
    <property type="match status" value="1"/>
</dbReference>
<dbReference type="NCBIfam" id="TIGR02937">
    <property type="entry name" value="sigma70-ECF"/>
    <property type="match status" value="1"/>
</dbReference>
<dbReference type="GO" id="GO:0016987">
    <property type="term" value="F:sigma factor activity"/>
    <property type="evidence" value="ECO:0007669"/>
    <property type="project" value="UniProtKB-KW"/>
</dbReference>
<evidence type="ECO:0000313" key="8">
    <source>
        <dbReference type="Proteomes" id="UP000181901"/>
    </source>
</evidence>
<dbReference type="InterPro" id="IPR014284">
    <property type="entry name" value="RNA_pol_sigma-70_dom"/>
</dbReference>
<dbReference type="InterPro" id="IPR013324">
    <property type="entry name" value="RNA_pol_sigma_r3/r4-like"/>
</dbReference>
<dbReference type="Gene3D" id="1.10.1740.10">
    <property type="match status" value="1"/>
</dbReference>
<proteinExistence type="inferred from homology"/>
<reference evidence="7 8" key="1">
    <citation type="submission" date="2015-09" db="EMBL/GenBank/DDBJ databases">
        <title>Genome of Desulfovibrio dechloracetivorans BerOc1, a mercury methylating strain isolated from highly hydrocarbons and metals contaminated coastal sediments.</title>
        <authorList>
            <person name="Goni Urriza M."/>
            <person name="Gassie C."/>
            <person name="Bouchez O."/>
            <person name="Klopp C."/>
            <person name="Ranchou-Peyruse A."/>
            <person name="Remy G."/>
        </authorList>
    </citation>
    <scope>NUCLEOTIDE SEQUENCE [LARGE SCALE GENOMIC DNA]</scope>
    <source>
        <strain evidence="7 8">BerOc1</strain>
    </source>
</reference>
<keyword evidence="2" id="KW-0805">Transcription regulation</keyword>
<dbReference type="GO" id="GO:0003677">
    <property type="term" value="F:DNA binding"/>
    <property type="evidence" value="ECO:0007669"/>
    <property type="project" value="InterPro"/>
</dbReference>
<dbReference type="Gene3D" id="1.10.10.10">
    <property type="entry name" value="Winged helix-like DNA-binding domain superfamily/Winged helix DNA-binding domain"/>
    <property type="match status" value="1"/>
</dbReference>